<dbReference type="SMART" id="SM00360">
    <property type="entry name" value="RRM"/>
    <property type="match status" value="1"/>
</dbReference>
<dbReference type="GO" id="GO:0003729">
    <property type="term" value="F:mRNA binding"/>
    <property type="evidence" value="ECO:0007669"/>
    <property type="project" value="TreeGrafter"/>
</dbReference>
<dbReference type="PANTHER" id="PTHR48039:SF5">
    <property type="entry name" value="RNA-BINDING PROTEIN 28"/>
    <property type="match status" value="1"/>
</dbReference>
<name>A0A072PVD7_9EURO</name>
<feature type="region of interest" description="Disordered" evidence="6">
    <location>
        <begin position="219"/>
        <end position="244"/>
    </location>
</feature>
<dbReference type="HOGENOM" id="CLU_039191_0_0_1"/>
<evidence type="ECO:0000256" key="3">
    <source>
        <dbReference type="ARBA" id="ARBA00022884"/>
    </source>
</evidence>
<evidence type="ECO:0000259" key="8">
    <source>
        <dbReference type="PROSITE" id="PS50102"/>
    </source>
</evidence>
<proteinExistence type="predicted"/>
<dbReference type="STRING" id="1182545.A0A072PVD7"/>
<dbReference type="InterPro" id="IPR051945">
    <property type="entry name" value="RRM_MRD1_RNA_proc_ribogen"/>
</dbReference>
<sequence length="526" mass="56859">MTILSTVNLASSTNMPQERQRVRDASKDDAQFIILVRDIPRQCRWQELKDMTRLLGGEQSLKAEVFELRDGSQLGHCTVKGRTAANQVYEGFCQHGWNGLSVIVSLAVLEKGILTTIEGPKKTTGVDQACSASVRYSCAQSTSSQSSNPSTMPYTSSARQSVPTPLAAPYGPGCMVGRSTPATSGHPVYTSGLNKYPSAYQIAPAYSTSSVPSDYPASPRHYTPGYSTTTTSLSSATSKSRSTNDGTTIFLSGLPYYQSETELRGTLQSYGPLVYLEIHPDSRKLGKGKGTARARFQTSHQALNAIRGLDGLCLGGRKISVKQAKEDGTTSTTMLSAKAVSDNHRPVPSPTLQKKTKPSKSRGPASSAPSDKSGNTGGHHSSNNAGPLVVNGARNSAASWRNSRGRASESDESSEESSNESSEDSSEDEDGNGNYRNRHEGSADRESEKNHIFFSKSSPQPLFFSFSFSFFFSFLLLLQSPIYWTPYLIADSRSTIPNPFLKDTNRRGLNGTRNRHALTVARGSGR</sequence>
<feature type="compositionally biased region" description="Basic and acidic residues" evidence="6">
    <location>
        <begin position="437"/>
        <end position="447"/>
    </location>
</feature>
<dbReference type="OrthoDB" id="1049195at2759"/>
<evidence type="ECO:0000256" key="5">
    <source>
        <dbReference type="PROSITE-ProRule" id="PRU00176"/>
    </source>
</evidence>
<dbReference type="InterPro" id="IPR035979">
    <property type="entry name" value="RBD_domain_sf"/>
</dbReference>
<feature type="domain" description="RRM" evidence="8">
    <location>
        <begin position="247"/>
        <end position="326"/>
    </location>
</feature>
<dbReference type="AlphaFoldDB" id="A0A072PVD7"/>
<feature type="compositionally biased region" description="Low complexity" evidence="6">
    <location>
        <begin position="223"/>
        <end position="243"/>
    </location>
</feature>
<dbReference type="RefSeq" id="XP_013266406.1">
    <property type="nucleotide sequence ID" value="XM_013410952.1"/>
</dbReference>
<dbReference type="PANTHER" id="PTHR48039">
    <property type="entry name" value="RNA-BINDING MOTIF PROTEIN 14B"/>
    <property type="match status" value="1"/>
</dbReference>
<dbReference type="SUPFAM" id="SSF54928">
    <property type="entry name" value="RNA-binding domain, RBD"/>
    <property type="match status" value="1"/>
</dbReference>
<dbReference type="EMBL" id="AMGV01000001">
    <property type="protein sequence ID" value="KEF63816.1"/>
    <property type="molecule type" value="Genomic_DNA"/>
</dbReference>
<feature type="compositionally biased region" description="Polar residues" evidence="6">
    <location>
        <begin position="152"/>
        <end position="161"/>
    </location>
</feature>
<evidence type="ECO:0000256" key="2">
    <source>
        <dbReference type="ARBA" id="ARBA00022737"/>
    </source>
</evidence>
<dbReference type="InterPro" id="IPR012677">
    <property type="entry name" value="Nucleotide-bd_a/b_plait_sf"/>
</dbReference>
<feature type="compositionally biased region" description="Polar residues" evidence="6">
    <location>
        <begin position="367"/>
        <end position="385"/>
    </location>
</feature>
<keyword evidence="7" id="KW-0472">Membrane</keyword>
<feature type="compositionally biased region" description="Acidic residues" evidence="6">
    <location>
        <begin position="410"/>
        <end position="431"/>
    </location>
</feature>
<dbReference type="GeneID" id="25276740"/>
<feature type="region of interest" description="Disordered" evidence="6">
    <location>
        <begin position="324"/>
        <end position="447"/>
    </location>
</feature>
<keyword evidence="7" id="KW-0812">Transmembrane</keyword>
<dbReference type="Pfam" id="PF00076">
    <property type="entry name" value="RRM_1"/>
    <property type="match status" value="1"/>
</dbReference>
<reference evidence="9 10" key="1">
    <citation type="submission" date="2013-03" db="EMBL/GenBank/DDBJ databases">
        <title>The Genome Sequence of Exophiala aquamarina CBS 119918.</title>
        <authorList>
            <consortium name="The Broad Institute Genomics Platform"/>
            <person name="Cuomo C."/>
            <person name="de Hoog S."/>
            <person name="Gorbushina A."/>
            <person name="Walker B."/>
            <person name="Young S.K."/>
            <person name="Zeng Q."/>
            <person name="Gargeya S."/>
            <person name="Fitzgerald M."/>
            <person name="Haas B."/>
            <person name="Abouelleil A."/>
            <person name="Allen A.W."/>
            <person name="Alvarado L."/>
            <person name="Arachchi H.M."/>
            <person name="Berlin A.M."/>
            <person name="Chapman S.B."/>
            <person name="Gainer-Dewar J."/>
            <person name="Goldberg J."/>
            <person name="Griggs A."/>
            <person name="Gujja S."/>
            <person name="Hansen M."/>
            <person name="Howarth C."/>
            <person name="Imamovic A."/>
            <person name="Ireland A."/>
            <person name="Larimer J."/>
            <person name="McCowan C."/>
            <person name="Murphy C."/>
            <person name="Pearson M."/>
            <person name="Poon T.W."/>
            <person name="Priest M."/>
            <person name="Roberts A."/>
            <person name="Saif S."/>
            <person name="Shea T."/>
            <person name="Sisk P."/>
            <person name="Sykes S."/>
            <person name="Wortman J."/>
            <person name="Nusbaum C."/>
            <person name="Birren B."/>
        </authorList>
    </citation>
    <scope>NUCLEOTIDE SEQUENCE [LARGE SCALE GENOMIC DNA]</scope>
    <source>
        <strain evidence="9 10">CBS 119918</strain>
    </source>
</reference>
<dbReference type="InterPro" id="IPR000504">
    <property type="entry name" value="RRM_dom"/>
</dbReference>
<feature type="region of interest" description="Disordered" evidence="6">
    <location>
        <begin position="141"/>
        <end position="161"/>
    </location>
</feature>
<dbReference type="PROSITE" id="PS50102">
    <property type="entry name" value="RRM"/>
    <property type="match status" value="1"/>
</dbReference>
<feature type="compositionally biased region" description="Polar residues" evidence="6">
    <location>
        <begin position="393"/>
        <end position="402"/>
    </location>
</feature>
<evidence type="ECO:0000313" key="10">
    <source>
        <dbReference type="Proteomes" id="UP000027920"/>
    </source>
</evidence>
<evidence type="ECO:0000256" key="7">
    <source>
        <dbReference type="SAM" id="Phobius"/>
    </source>
</evidence>
<dbReference type="CDD" id="cd00590">
    <property type="entry name" value="RRM_SF"/>
    <property type="match status" value="1"/>
</dbReference>
<dbReference type="VEuPathDB" id="FungiDB:A1O9_01794"/>
<evidence type="ECO:0000256" key="4">
    <source>
        <dbReference type="ARBA" id="ARBA00023242"/>
    </source>
</evidence>
<gene>
    <name evidence="9" type="ORF">A1O9_01794</name>
</gene>
<comment type="caution">
    <text evidence="9">The sequence shown here is derived from an EMBL/GenBank/DDBJ whole genome shotgun (WGS) entry which is preliminary data.</text>
</comment>
<accession>A0A072PVD7</accession>
<keyword evidence="10" id="KW-1185">Reference proteome</keyword>
<feature type="transmembrane region" description="Helical" evidence="7">
    <location>
        <begin position="462"/>
        <end position="484"/>
    </location>
</feature>
<organism evidence="9 10">
    <name type="scientific">Exophiala aquamarina CBS 119918</name>
    <dbReference type="NCBI Taxonomy" id="1182545"/>
    <lineage>
        <taxon>Eukaryota</taxon>
        <taxon>Fungi</taxon>
        <taxon>Dikarya</taxon>
        <taxon>Ascomycota</taxon>
        <taxon>Pezizomycotina</taxon>
        <taxon>Eurotiomycetes</taxon>
        <taxon>Chaetothyriomycetidae</taxon>
        <taxon>Chaetothyriales</taxon>
        <taxon>Herpotrichiellaceae</taxon>
        <taxon>Exophiala</taxon>
    </lineage>
</organism>
<feature type="compositionally biased region" description="Low complexity" evidence="6">
    <location>
        <begin position="141"/>
        <end position="151"/>
    </location>
</feature>
<evidence type="ECO:0000256" key="1">
    <source>
        <dbReference type="ARBA" id="ARBA00004123"/>
    </source>
</evidence>
<dbReference type="GO" id="GO:0005634">
    <property type="term" value="C:nucleus"/>
    <property type="evidence" value="ECO:0007669"/>
    <property type="project" value="UniProtKB-SubCell"/>
</dbReference>
<protein>
    <recommendedName>
        <fullName evidence="8">RRM domain-containing protein</fullName>
    </recommendedName>
</protein>
<keyword evidence="4" id="KW-0539">Nucleus</keyword>
<keyword evidence="2" id="KW-0677">Repeat</keyword>
<evidence type="ECO:0000256" key="6">
    <source>
        <dbReference type="SAM" id="MobiDB-lite"/>
    </source>
</evidence>
<dbReference type="Gene3D" id="3.30.70.330">
    <property type="match status" value="1"/>
</dbReference>
<keyword evidence="7" id="KW-1133">Transmembrane helix</keyword>
<keyword evidence="3 5" id="KW-0694">RNA-binding</keyword>
<comment type="subcellular location">
    <subcellularLocation>
        <location evidence="1">Nucleus</location>
    </subcellularLocation>
</comment>
<evidence type="ECO:0000313" key="9">
    <source>
        <dbReference type="EMBL" id="KEF63816.1"/>
    </source>
</evidence>
<dbReference type="Proteomes" id="UP000027920">
    <property type="component" value="Unassembled WGS sequence"/>
</dbReference>